<sequence length="114" mass="13420">MTTKITNMFLDIYQLFFSRTFLRILDVRKVDELENELLSYLSTSRYRNITWKGVNIHILEMYQIQDKVKSAMGRSLEAFAELGNDSLMRQEEPPPTFRTALLQQPRVPVTSEML</sequence>
<dbReference type="AlphaFoldDB" id="A0AAV7PS74"/>
<gene>
    <name evidence="1" type="ORF">NDU88_009485</name>
</gene>
<organism evidence="1 2">
    <name type="scientific">Pleurodeles waltl</name>
    <name type="common">Iberian ribbed newt</name>
    <dbReference type="NCBI Taxonomy" id="8319"/>
    <lineage>
        <taxon>Eukaryota</taxon>
        <taxon>Metazoa</taxon>
        <taxon>Chordata</taxon>
        <taxon>Craniata</taxon>
        <taxon>Vertebrata</taxon>
        <taxon>Euteleostomi</taxon>
        <taxon>Amphibia</taxon>
        <taxon>Batrachia</taxon>
        <taxon>Caudata</taxon>
        <taxon>Salamandroidea</taxon>
        <taxon>Salamandridae</taxon>
        <taxon>Pleurodelinae</taxon>
        <taxon>Pleurodeles</taxon>
    </lineage>
</organism>
<keyword evidence="2" id="KW-1185">Reference proteome</keyword>
<dbReference type="Proteomes" id="UP001066276">
    <property type="component" value="Chromosome 7"/>
</dbReference>
<evidence type="ECO:0000313" key="2">
    <source>
        <dbReference type="Proteomes" id="UP001066276"/>
    </source>
</evidence>
<protein>
    <submittedName>
        <fullName evidence="1">Uncharacterized protein</fullName>
    </submittedName>
</protein>
<dbReference type="EMBL" id="JANPWB010000011">
    <property type="protein sequence ID" value="KAJ1131142.1"/>
    <property type="molecule type" value="Genomic_DNA"/>
</dbReference>
<accession>A0AAV7PS74</accession>
<proteinExistence type="predicted"/>
<reference evidence="1" key="1">
    <citation type="journal article" date="2022" name="bioRxiv">
        <title>Sequencing and chromosome-scale assembly of the giantPleurodeles waltlgenome.</title>
        <authorList>
            <person name="Brown T."/>
            <person name="Elewa A."/>
            <person name="Iarovenko S."/>
            <person name="Subramanian E."/>
            <person name="Araus A.J."/>
            <person name="Petzold A."/>
            <person name="Susuki M."/>
            <person name="Suzuki K.-i.T."/>
            <person name="Hayashi T."/>
            <person name="Toyoda A."/>
            <person name="Oliveira C."/>
            <person name="Osipova E."/>
            <person name="Leigh N.D."/>
            <person name="Simon A."/>
            <person name="Yun M.H."/>
        </authorList>
    </citation>
    <scope>NUCLEOTIDE SEQUENCE</scope>
    <source>
        <strain evidence="1">20211129_DDA</strain>
        <tissue evidence="1">Liver</tissue>
    </source>
</reference>
<evidence type="ECO:0000313" key="1">
    <source>
        <dbReference type="EMBL" id="KAJ1131142.1"/>
    </source>
</evidence>
<comment type="caution">
    <text evidence="1">The sequence shown here is derived from an EMBL/GenBank/DDBJ whole genome shotgun (WGS) entry which is preliminary data.</text>
</comment>
<name>A0AAV7PS74_PLEWA</name>